<dbReference type="InterPro" id="IPR028013">
    <property type="entry name" value="DUF4437"/>
</dbReference>
<dbReference type="Pfam" id="PF14499">
    <property type="entry name" value="DUF4437"/>
    <property type="match status" value="1"/>
</dbReference>
<comment type="caution">
    <text evidence="2">The sequence shown here is derived from an EMBL/GenBank/DDBJ whole genome shotgun (WGS) entry which is preliminary data.</text>
</comment>
<dbReference type="InterPro" id="IPR014710">
    <property type="entry name" value="RmlC-like_jellyroll"/>
</dbReference>
<sequence length="315" mass="33757">MPISNRLRLGLTLCSTVLLGTSALAADIRIPESRDRATEFVGFVQPSVLHLRPLVFPGLPTAEFKQLSFDEKTGARTILAKLPAGWKQPSGYHSADLEMFVVEGGLSIGTKPVGRYGYAYYPAGYAHSYGTEKGATVLMFWAGAPDYTASAKSKAGTKAADAIDGLAYNDIAVTGPASLPKYRDEPVMKNSPVHVRLLRLDPKTGQKTWIAMSPGGYPVMSGEGDLPLWASSKSWQEGYMLAGDMTVAECLPEGQVAGTYGTNGYFFRPAGTAHGGLSQYSDSFAVWLYRTGPGHWETYRNQCVEPAAKAAGGAK</sequence>
<feature type="signal peptide" evidence="1">
    <location>
        <begin position="1"/>
        <end position="25"/>
    </location>
</feature>
<gene>
    <name evidence="2" type="ORF">EOD43_05390</name>
</gene>
<organism evidence="2 3">
    <name type="scientific">Sphingomonas crocodyli</name>
    <dbReference type="NCBI Taxonomy" id="1979270"/>
    <lineage>
        <taxon>Bacteria</taxon>
        <taxon>Pseudomonadati</taxon>
        <taxon>Pseudomonadota</taxon>
        <taxon>Alphaproteobacteria</taxon>
        <taxon>Sphingomonadales</taxon>
        <taxon>Sphingomonadaceae</taxon>
        <taxon>Sphingomonas</taxon>
    </lineage>
</organism>
<dbReference type="OrthoDB" id="9793147at2"/>
<keyword evidence="1" id="KW-0732">Signal</keyword>
<dbReference type="Proteomes" id="UP000282971">
    <property type="component" value="Unassembled WGS sequence"/>
</dbReference>
<feature type="chain" id="PRO_5018983115" evidence="1">
    <location>
        <begin position="26"/>
        <end position="315"/>
    </location>
</feature>
<name>A0A437M6P4_9SPHN</name>
<dbReference type="SUPFAM" id="SSF51182">
    <property type="entry name" value="RmlC-like cupins"/>
    <property type="match status" value="1"/>
</dbReference>
<evidence type="ECO:0000313" key="2">
    <source>
        <dbReference type="EMBL" id="RVT93319.1"/>
    </source>
</evidence>
<proteinExistence type="predicted"/>
<accession>A0A437M6P4</accession>
<evidence type="ECO:0000313" key="3">
    <source>
        <dbReference type="Proteomes" id="UP000282971"/>
    </source>
</evidence>
<keyword evidence="3" id="KW-1185">Reference proteome</keyword>
<protein>
    <submittedName>
        <fullName evidence="2">DUF4437 domain-containing protein</fullName>
    </submittedName>
</protein>
<dbReference type="AlphaFoldDB" id="A0A437M6P4"/>
<dbReference type="RefSeq" id="WP_127741804.1">
    <property type="nucleotide sequence ID" value="NZ_SACN01000001.1"/>
</dbReference>
<reference evidence="2 3" key="1">
    <citation type="submission" date="2019-01" db="EMBL/GenBank/DDBJ databases">
        <authorList>
            <person name="Chen W.-M."/>
        </authorList>
    </citation>
    <scope>NUCLEOTIDE SEQUENCE [LARGE SCALE GENOMIC DNA]</scope>
    <source>
        <strain evidence="2 3">CCP-7</strain>
    </source>
</reference>
<dbReference type="EMBL" id="SACN01000001">
    <property type="protein sequence ID" value="RVT93319.1"/>
    <property type="molecule type" value="Genomic_DNA"/>
</dbReference>
<evidence type="ECO:0000256" key="1">
    <source>
        <dbReference type="SAM" id="SignalP"/>
    </source>
</evidence>
<dbReference type="InterPro" id="IPR011051">
    <property type="entry name" value="RmlC_Cupin_sf"/>
</dbReference>
<dbReference type="Gene3D" id="2.60.120.10">
    <property type="entry name" value="Jelly Rolls"/>
    <property type="match status" value="1"/>
</dbReference>